<dbReference type="PROSITE" id="PS50894">
    <property type="entry name" value="HPT"/>
    <property type="match status" value="1"/>
</dbReference>
<comment type="subunit">
    <text evidence="14">At low DSF concentrations, interacts with RpfF.</text>
</comment>
<dbReference type="InterPro" id="IPR003594">
    <property type="entry name" value="HATPase_dom"/>
</dbReference>
<evidence type="ECO:0000256" key="17">
    <source>
        <dbReference type="PROSITE-ProRule" id="PRU00169"/>
    </source>
</evidence>
<dbReference type="CDD" id="cd16922">
    <property type="entry name" value="HATPase_EvgS-ArcB-TorS-like"/>
    <property type="match status" value="1"/>
</dbReference>
<dbReference type="SMART" id="SM00448">
    <property type="entry name" value="REC"/>
    <property type="match status" value="2"/>
</dbReference>
<evidence type="ECO:0000256" key="6">
    <source>
        <dbReference type="ARBA" id="ARBA00022679"/>
    </source>
</evidence>
<dbReference type="PROSITE" id="PS50113">
    <property type="entry name" value="PAC"/>
    <property type="match status" value="1"/>
</dbReference>
<dbReference type="InterPro" id="IPR011006">
    <property type="entry name" value="CheY-like_superfamily"/>
</dbReference>
<keyword evidence="4" id="KW-1003">Cell membrane</keyword>
<dbReference type="SMART" id="SM00387">
    <property type="entry name" value="HATPase_c"/>
    <property type="match status" value="1"/>
</dbReference>
<dbReference type="Pfam" id="PF00512">
    <property type="entry name" value="HisKA"/>
    <property type="match status" value="1"/>
</dbReference>
<keyword evidence="13" id="KW-0472">Membrane</keyword>
<evidence type="ECO:0000256" key="15">
    <source>
        <dbReference type="ARBA" id="ARBA00068150"/>
    </source>
</evidence>
<dbReference type="CDD" id="cd00082">
    <property type="entry name" value="HisKA"/>
    <property type="match status" value="1"/>
</dbReference>
<dbReference type="InterPro" id="IPR004358">
    <property type="entry name" value="Sig_transdc_His_kin-like_C"/>
</dbReference>
<dbReference type="Gene3D" id="3.30.565.10">
    <property type="entry name" value="Histidine kinase-like ATPase, C-terminal domain"/>
    <property type="match status" value="1"/>
</dbReference>
<dbReference type="InterPro" id="IPR036097">
    <property type="entry name" value="HisK_dim/P_sf"/>
</dbReference>
<evidence type="ECO:0000256" key="16">
    <source>
        <dbReference type="PROSITE-ProRule" id="PRU00110"/>
    </source>
</evidence>
<comment type="subcellular location">
    <subcellularLocation>
        <location evidence="2">Cell membrane</location>
        <topology evidence="2">Multi-pass membrane protein</topology>
    </subcellularLocation>
</comment>
<evidence type="ECO:0000256" key="8">
    <source>
        <dbReference type="ARBA" id="ARBA00022741"/>
    </source>
</evidence>
<dbReference type="EC" id="2.7.13.3" evidence="3"/>
<evidence type="ECO:0000256" key="4">
    <source>
        <dbReference type="ARBA" id="ARBA00022475"/>
    </source>
</evidence>
<dbReference type="InterPro" id="IPR005467">
    <property type="entry name" value="His_kinase_dom"/>
</dbReference>
<evidence type="ECO:0000256" key="2">
    <source>
        <dbReference type="ARBA" id="ARBA00004651"/>
    </source>
</evidence>
<accession>A0A839GL90</accession>
<evidence type="ECO:0000259" key="22">
    <source>
        <dbReference type="PROSITE" id="PS50894"/>
    </source>
</evidence>
<dbReference type="PROSITE" id="PS50109">
    <property type="entry name" value="HIS_KIN"/>
    <property type="match status" value="1"/>
</dbReference>
<feature type="domain" description="Response regulatory" evidence="20">
    <location>
        <begin position="526"/>
        <end position="643"/>
    </location>
</feature>
<feature type="modified residue" description="4-aspartylphosphate" evidence="17">
    <location>
        <position position="59"/>
    </location>
</feature>
<dbReference type="SUPFAM" id="SSF55874">
    <property type="entry name" value="ATPase domain of HSP90 chaperone/DNA topoisomerase II/histidine kinase"/>
    <property type="match status" value="1"/>
</dbReference>
<dbReference type="SUPFAM" id="SSF55785">
    <property type="entry name" value="PYP-like sensor domain (PAS domain)"/>
    <property type="match status" value="1"/>
</dbReference>
<dbReference type="InterPro" id="IPR008207">
    <property type="entry name" value="Sig_transdc_His_kin_Hpt_dom"/>
</dbReference>
<feature type="domain" description="Histidine kinase" evidence="19">
    <location>
        <begin position="279"/>
        <end position="500"/>
    </location>
</feature>
<dbReference type="PANTHER" id="PTHR45339:SF1">
    <property type="entry name" value="HYBRID SIGNAL TRANSDUCTION HISTIDINE KINASE J"/>
    <property type="match status" value="1"/>
</dbReference>
<keyword evidence="18" id="KW-0175">Coiled coil</keyword>
<dbReference type="SMART" id="SM00388">
    <property type="entry name" value="HisKA"/>
    <property type="match status" value="1"/>
</dbReference>
<dbReference type="Gene3D" id="3.30.450.20">
    <property type="entry name" value="PAS domain"/>
    <property type="match status" value="1"/>
</dbReference>
<dbReference type="PANTHER" id="PTHR45339">
    <property type="entry name" value="HYBRID SIGNAL TRANSDUCTION HISTIDINE KINASE J"/>
    <property type="match status" value="1"/>
</dbReference>
<evidence type="ECO:0000256" key="5">
    <source>
        <dbReference type="ARBA" id="ARBA00022553"/>
    </source>
</evidence>
<keyword evidence="23" id="KW-0238">DNA-binding</keyword>
<dbReference type="PRINTS" id="PR00344">
    <property type="entry name" value="BCTRLSENSOR"/>
</dbReference>
<dbReference type="AlphaFoldDB" id="A0A839GL90"/>
<feature type="modified residue" description="4-aspartylphosphate" evidence="17">
    <location>
        <position position="575"/>
    </location>
</feature>
<dbReference type="InterPro" id="IPR036890">
    <property type="entry name" value="HATPase_C_sf"/>
</dbReference>
<protein>
    <recommendedName>
        <fullName evidence="15">Sensory/regulatory protein RpfC</fullName>
        <ecNumber evidence="3">2.7.13.3</ecNumber>
    </recommendedName>
</protein>
<evidence type="ECO:0000256" key="12">
    <source>
        <dbReference type="ARBA" id="ARBA00023012"/>
    </source>
</evidence>
<dbReference type="SUPFAM" id="SSF47384">
    <property type="entry name" value="Homodimeric domain of signal transducing histidine kinase"/>
    <property type="match status" value="1"/>
</dbReference>
<dbReference type="InterPro" id="IPR001789">
    <property type="entry name" value="Sig_transdc_resp-reg_receiver"/>
</dbReference>
<feature type="modified residue" description="Phosphohistidine" evidence="16">
    <location>
        <position position="715"/>
    </location>
</feature>
<comment type="catalytic activity">
    <reaction evidence="1">
        <text>ATP + protein L-histidine = ADP + protein N-phospho-L-histidine.</text>
        <dbReference type="EC" id="2.7.13.3"/>
    </reaction>
</comment>
<evidence type="ECO:0000313" key="24">
    <source>
        <dbReference type="Proteomes" id="UP000563094"/>
    </source>
</evidence>
<feature type="domain" description="HPt" evidence="22">
    <location>
        <begin position="676"/>
        <end position="774"/>
    </location>
</feature>
<evidence type="ECO:0000259" key="19">
    <source>
        <dbReference type="PROSITE" id="PS50109"/>
    </source>
</evidence>
<dbReference type="RefSeq" id="WP_066833228.1">
    <property type="nucleotide sequence ID" value="NZ_JACJIQ010000022.1"/>
</dbReference>
<keyword evidence="5 17" id="KW-0597">Phosphoprotein</keyword>
<dbReference type="CDD" id="cd00156">
    <property type="entry name" value="REC"/>
    <property type="match status" value="1"/>
</dbReference>
<dbReference type="PROSITE" id="PS50110">
    <property type="entry name" value="RESPONSE_REGULATORY"/>
    <property type="match status" value="2"/>
</dbReference>
<evidence type="ECO:0000256" key="18">
    <source>
        <dbReference type="SAM" id="Coils"/>
    </source>
</evidence>
<keyword evidence="6" id="KW-0808">Transferase</keyword>
<dbReference type="FunFam" id="1.10.287.130:FF:000002">
    <property type="entry name" value="Two-component osmosensing histidine kinase"/>
    <property type="match status" value="1"/>
</dbReference>
<keyword evidence="11" id="KW-1133">Transmembrane helix</keyword>
<comment type="caution">
    <text evidence="23">The sequence shown here is derived from an EMBL/GenBank/DDBJ whole genome shotgun (WGS) entry which is preliminary data.</text>
</comment>
<dbReference type="Gene3D" id="1.10.287.130">
    <property type="match status" value="1"/>
</dbReference>
<evidence type="ECO:0000256" key="10">
    <source>
        <dbReference type="ARBA" id="ARBA00022840"/>
    </source>
</evidence>
<dbReference type="GO" id="GO:0005886">
    <property type="term" value="C:plasma membrane"/>
    <property type="evidence" value="ECO:0007669"/>
    <property type="project" value="UniProtKB-SubCell"/>
</dbReference>
<dbReference type="SUPFAM" id="SSF52172">
    <property type="entry name" value="CheY-like"/>
    <property type="match status" value="2"/>
</dbReference>
<gene>
    <name evidence="23" type="ORF">FHS90_004196</name>
</gene>
<feature type="domain" description="Response regulatory" evidence="20">
    <location>
        <begin position="8"/>
        <end position="124"/>
    </location>
</feature>
<proteinExistence type="predicted"/>
<feature type="coiled-coil region" evidence="18">
    <location>
        <begin position="729"/>
        <end position="777"/>
    </location>
</feature>
<evidence type="ECO:0000313" key="23">
    <source>
        <dbReference type="EMBL" id="MBA9079460.1"/>
    </source>
</evidence>
<keyword evidence="9 23" id="KW-0418">Kinase</keyword>
<dbReference type="Gene3D" id="1.20.120.160">
    <property type="entry name" value="HPT domain"/>
    <property type="match status" value="1"/>
</dbReference>
<keyword evidence="24" id="KW-1185">Reference proteome</keyword>
<feature type="domain" description="PAC" evidence="21">
    <location>
        <begin position="210"/>
        <end position="261"/>
    </location>
</feature>
<dbReference type="Pfam" id="PF01627">
    <property type="entry name" value="Hpt"/>
    <property type="match status" value="1"/>
</dbReference>
<evidence type="ECO:0000259" key="20">
    <source>
        <dbReference type="PROSITE" id="PS50110"/>
    </source>
</evidence>
<dbReference type="EMBL" id="JACJIQ010000022">
    <property type="protein sequence ID" value="MBA9079460.1"/>
    <property type="molecule type" value="Genomic_DNA"/>
</dbReference>
<dbReference type="Pfam" id="PF00072">
    <property type="entry name" value="Response_reg"/>
    <property type="match status" value="2"/>
</dbReference>
<evidence type="ECO:0000256" key="1">
    <source>
        <dbReference type="ARBA" id="ARBA00000085"/>
    </source>
</evidence>
<evidence type="ECO:0000259" key="21">
    <source>
        <dbReference type="PROSITE" id="PS50113"/>
    </source>
</evidence>
<dbReference type="GO" id="GO:0003677">
    <property type="term" value="F:DNA binding"/>
    <property type="evidence" value="ECO:0007669"/>
    <property type="project" value="UniProtKB-KW"/>
</dbReference>
<dbReference type="SUPFAM" id="SSF47226">
    <property type="entry name" value="Histidine-containing phosphotransfer domain, HPT domain"/>
    <property type="match status" value="1"/>
</dbReference>
<keyword evidence="10" id="KW-0067">ATP-binding</keyword>
<dbReference type="FunFam" id="3.30.565.10:FF:000010">
    <property type="entry name" value="Sensor histidine kinase RcsC"/>
    <property type="match status" value="1"/>
</dbReference>
<dbReference type="CDD" id="cd17546">
    <property type="entry name" value="REC_hyHK_CKI1_RcsC-like"/>
    <property type="match status" value="1"/>
</dbReference>
<dbReference type="InterPro" id="IPR035965">
    <property type="entry name" value="PAS-like_dom_sf"/>
</dbReference>
<dbReference type="InterPro" id="IPR036641">
    <property type="entry name" value="HPT_dom_sf"/>
</dbReference>
<dbReference type="InterPro" id="IPR003661">
    <property type="entry name" value="HisK_dim/P_dom"/>
</dbReference>
<evidence type="ECO:0000256" key="9">
    <source>
        <dbReference type="ARBA" id="ARBA00022777"/>
    </source>
</evidence>
<name>A0A839GL90_9BACT</name>
<evidence type="ECO:0000256" key="11">
    <source>
        <dbReference type="ARBA" id="ARBA00022989"/>
    </source>
</evidence>
<keyword evidence="12" id="KW-0902">Two-component regulatory system</keyword>
<dbReference type="Proteomes" id="UP000563094">
    <property type="component" value="Unassembled WGS sequence"/>
</dbReference>
<evidence type="ECO:0000256" key="14">
    <source>
        <dbReference type="ARBA" id="ARBA00064003"/>
    </source>
</evidence>
<dbReference type="GO" id="GO:0000155">
    <property type="term" value="F:phosphorelay sensor kinase activity"/>
    <property type="evidence" value="ECO:0007669"/>
    <property type="project" value="InterPro"/>
</dbReference>
<dbReference type="Pfam" id="PF02518">
    <property type="entry name" value="HATPase_c"/>
    <property type="match status" value="1"/>
</dbReference>
<dbReference type="Gene3D" id="3.40.50.2300">
    <property type="match status" value="2"/>
</dbReference>
<keyword evidence="7" id="KW-0812">Transmembrane</keyword>
<evidence type="ECO:0000256" key="3">
    <source>
        <dbReference type="ARBA" id="ARBA00012438"/>
    </source>
</evidence>
<sequence>MVLDQVVKLLIVDDDEVDQMIIKRSLRTAQMKAEVRTASMGVEALEALQQHVFDFIFIDFILPDMNGLELLQKIREQGITTPVQVVTSQGDERIAVEAIKTGASDYLPKTLLTPEGISQSIRSAIRLHKIEQERLHTQEQLWRTQKQLDTVVNSAPIILWAIDKDGIFNMSRGKGLSLIGRIDNQSVGLSIFEAYQENPQIIAGVKKALSGTEAKCTVDVNGVWFDCLYLPMKDDLGNVTGAIGVGYDITERVLVEEELKKAKDTALSMAQVKEQFLANMSHEIRTPMNGILGLTEVLAKTQLNDHQRDFLKAINTSANNLMVIINDLLDFSKIEAGKITLEIIPFDLRQLIKQLLDILEIRAKERKNTLKLLLDEEIPQFVMGDPFRLSQILNNLIGNAIKFTENGVIKLSVEVINVQNGQYLLEMTVKDTGIGIPAEKLGTIFDKFTQGSSDTTRKFGGTGLGLSIARELIEVQNGNIQVESQVGQGSTFRFQLPFKKADRKPEVPAVAAESSADQFKHLQHASILLAEDNPINQLLVKKVLGDHEILLEVANNGQEAVDLLAQKTYDLVLMDMQMPEMDGYEAMQYIRQHMPERKSIPIIALTAHASQGEADKCLAAGADSYVSKPFQAETLLKEIARFLPKTAAEEQAAAATLPEEALEINLSYLAQFANGNAEFMTDILKMFIDQTPGQVQEMTRAVSFSNWAETRTIAHKIKPSLALVGISKIEEINSKIEQYALHRKNTEQLPSLVQQMVTLVEKAVDQLQNELKTLKEKSAVR</sequence>
<dbReference type="GO" id="GO:0005524">
    <property type="term" value="F:ATP binding"/>
    <property type="evidence" value="ECO:0007669"/>
    <property type="project" value="UniProtKB-KW"/>
</dbReference>
<evidence type="ECO:0000256" key="7">
    <source>
        <dbReference type="ARBA" id="ARBA00022692"/>
    </source>
</evidence>
<reference evidence="23 24" key="1">
    <citation type="submission" date="2020-08" db="EMBL/GenBank/DDBJ databases">
        <title>Genomic Encyclopedia of Type Strains, Phase IV (KMG-IV): sequencing the most valuable type-strain genomes for metagenomic binning, comparative biology and taxonomic classification.</title>
        <authorList>
            <person name="Goeker M."/>
        </authorList>
    </citation>
    <scope>NUCLEOTIDE SEQUENCE [LARGE SCALE GENOMIC DNA]</scope>
    <source>
        <strain evidence="23 24">DSM 29854</strain>
    </source>
</reference>
<organism evidence="23 24">
    <name type="scientific">Rufibacter quisquiliarum</name>
    <dbReference type="NCBI Taxonomy" id="1549639"/>
    <lineage>
        <taxon>Bacteria</taxon>
        <taxon>Pseudomonadati</taxon>
        <taxon>Bacteroidota</taxon>
        <taxon>Cytophagia</taxon>
        <taxon>Cytophagales</taxon>
        <taxon>Hymenobacteraceae</taxon>
        <taxon>Rufibacter</taxon>
    </lineage>
</organism>
<evidence type="ECO:0000256" key="13">
    <source>
        <dbReference type="ARBA" id="ARBA00023136"/>
    </source>
</evidence>
<dbReference type="InterPro" id="IPR000700">
    <property type="entry name" value="PAS-assoc_C"/>
</dbReference>
<keyword evidence="8" id="KW-0547">Nucleotide-binding</keyword>